<proteinExistence type="predicted"/>
<dbReference type="Proteomes" id="UP000037109">
    <property type="component" value="Unassembled WGS sequence"/>
</dbReference>
<dbReference type="AlphaFoldDB" id="A0A0M0GDR2"/>
<keyword evidence="2" id="KW-1185">Reference proteome</keyword>
<accession>A0A0M0GDR2</accession>
<evidence type="ECO:0000313" key="2">
    <source>
        <dbReference type="Proteomes" id="UP000037109"/>
    </source>
</evidence>
<sequence>MSWSAGPFKQELIKDYNNINLLLFNIGVKSQKIDFLGDKILIFAYHKRIPSLKHLDEINRFVTRMTDIAIIDSYKEHLRNVLEEKYGMKVLSILKDYDPITELSGTIITLDQDTSAYISRV</sequence>
<comment type="caution">
    <text evidence="1">The sequence shown here is derived from an EMBL/GenBank/DDBJ whole genome shotgun (WGS) entry which is preliminary data.</text>
</comment>
<reference evidence="2" key="1">
    <citation type="submission" date="2015-07" db="EMBL/GenBank/DDBJ databases">
        <title>Fjat-10036 dsm4.</title>
        <authorList>
            <person name="Liu B."/>
            <person name="Wang J."/>
            <person name="Zhu Y."/>
            <person name="Liu G."/>
            <person name="Chen Q."/>
            <person name="Chen Z."/>
            <person name="Lan J."/>
            <person name="Che J."/>
            <person name="Ge C."/>
            <person name="Shi H."/>
            <person name="Pan Z."/>
            <person name="Liu X."/>
        </authorList>
    </citation>
    <scope>NUCLEOTIDE SEQUENCE [LARGE SCALE GENOMIC DNA]</scope>
    <source>
        <strain evidence="2">DSM 4</strain>
    </source>
</reference>
<name>A0A0M0GDR2_SPOGL</name>
<dbReference type="RefSeq" id="WP_053435419.1">
    <property type="nucleotide sequence ID" value="NZ_LGUF01000007.1"/>
</dbReference>
<protein>
    <submittedName>
        <fullName evidence="1">Uncharacterized protein</fullName>
    </submittedName>
</protein>
<dbReference type="PATRIC" id="fig|1459.3.peg.3326"/>
<gene>
    <name evidence="1" type="ORF">AF332_15340</name>
</gene>
<dbReference type="OrthoDB" id="6163890at2"/>
<dbReference type="STRING" id="1459.AF332_15340"/>
<evidence type="ECO:0000313" key="1">
    <source>
        <dbReference type="EMBL" id="KON88050.1"/>
    </source>
</evidence>
<organism evidence="1 2">
    <name type="scientific">Sporosarcina globispora</name>
    <name type="common">Bacillus globisporus</name>
    <dbReference type="NCBI Taxonomy" id="1459"/>
    <lineage>
        <taxon>Bacteria</taxon>
        <taxon>Bacillati</taxon>
        <taxon>Bacillota</taxon>
        <taxon>Bacilli</taxon>
        <taxon>Bacillales</taxon>
        <taxon>Caryophanaceae</taxon>
        <taxon>Sporosarcina</taxon>
    </lineage>
</organism>
<dbReference type="EMBL" id="LGUF01000007">
    <property type="protein sequence ID" value="KON88050.1"/>
    <property type="molecule type" value="Genomic_DNA"/>
</dbReference>